<comment type="caution">
    <text evidence="4">The sequence shown here is derived from an EMBL/GenBank/DDBJ whole genome shotgun (WGS) entry which is preliminary data.</text>
</comment>
<evidence type="ECO:0000313" key="5">
    <source>
        <dbReference type="Proteomes" id="UP001155034"/>
    </source>
</evidence>
<dbReference type="InterPro" id="IPR025640">
    <property type="entry name" value="GYF_2"/>
</dbReference>
<reference evidence="4" key="1">
    <citation type="submission" date="2022-08" db="EMBL/GenBank/DDBJ databases">
        <title>Genomic Encyclopedia of Type Strains, Phase V (KMG-V): Genome sequencing to study the core and pangenomes of soil and plant-associated prokaryotes.</title>
        <authorList>
            <person name="Whitman W."/>
        </authorList>
    </citation>
    <scope>NUCLEOTIDE SEQUENCE</scope>
    <source>
        <strain evidence="4">SP2016B</strain>
    </source>
</reference>
<feature type="compositionally biased region" description="Acidic residues" evidence="1">
    <location>
        <begin position="74"/>
        <end position="84"/>
    </location>
</feature>
<dbReference type="Pfam" id="PF14237">
    <property type="entry name" value="GYF_2"/>
    <property type="match status" value="1"/>
</dbReference>
<accession>A0A9X2U3S0</accession>
<feature type="domain" description="GYF" evidence="3">
    <location>
        <begin position="10"/>
        <end position="60"/>
    </location>
</feature>
<evidence type="ECO:0000256" key="1">
    <source>
        <dbReference type="SAM" id="MobiDB-lite"/>
    </source>
</evidence>
<keyword evidence="2" id="KW-0472">Membrane</keyword>
<dbReference type="RefSeq" id="WP_259083991.1">
    <property type="nucleotide sequence ID" value="NZ_JANTYZ010000011.1"/>
</dbReference>
<feature type="compositionally biased region" description="Polar residues" evidence="1">
    <location>
        <begin position="1"/>
        <end position="11"/>
    </location>
</feature>
<keyword evidence="2" id="KW-1133">Transmembrane helix</keyword>
<feature type="region of interest" description="Disordered" evidence="1">
    <location>
        <begin position="58"/>
        <end position="98"/>
    </location>
</feature>
<proteinExistence type="predicted"/>
<dbReference type="Proteomes" id="UP001155034">
    <property type="component" value="Unassembled WGS sequence"/>
</dbReference>
<gene>
    <name evidence="4" type="ORF">GGP82_002888</name>
</gene>
<name>A0A9X2U3S0_9BACT</name>
<evidence type="ECO:0000256" key="2">
    <source>
        <dbReference type="SAM" id="Phobius"/>
    </source>
</evidence>
<organism evidence="4 5">
    <name type="scientific">Salinibacter ruber</name>
    <dbReference type="NCBI Taxonomy" id="146919"/>
    <lineage>
        <taxon>Bacteria</taxon>
        <taxon>Pseudomonadati</taxon>
        <taxon>Rhodothermota</taxon>
        <taxon>Rhodothermia</taxon>
        <taxon>Rhodothermales</taxon>
        <taxon>Salinibacteraceae</taxon>
        <taxon>Salinibacter</taxon>
    </lineage>
</organism>
<dbReference type="EMBL" id="JANTYZ010000011">
    <property type="protein sequence ID" value="MCS3866315.1"/>
    <property type="molecule type" value="Genomic_DNA"/>
</dbReference>
<evidence type="ECO:0000259" key="3">
    <source>
        <dbReference type="Pfam" id="PF14237"/>
    </source>
</evidence>
<evidence type="ECO:0000313" key="4">
    <source>
        <dbReference type="EMBL" id="MCS3866315.1"/>
    </source>
</evidence>
<sequence>MENSNSENQWYWSKRSSEERNGPVDRERLEGLAAEGTLEPEDIVWRKGFDDWKEAGSVEEIEELFASPPPLPEDSSDENDDEETPPPISESEKSEPAEEYDFPIEFKTEKSNIASSGSTGSRNIQKASESEEKSWYNKKRWIVPLSVLAMSAVFFSYYVYYESLKKADEFEENRGEVIKKINNKGSLDDKIYENNNYIAALWWTGKKEESRALHENLDSLKIEKVYRQEGLKRSIKVAKEYAGEEDNRAPRKYGGENFRRVLDSLRVERAKRLMQDYEKLQENKYERKLELLGSAKDNLSSIKKGKYMSPDKVENKLKEISRKIDKTRRIKNFANISEEEREDRAVSLCEDKVREEHDVVKLFGRAKPSIGGIADENSSYPGSVLDIGDGEYIVDGFVATEYISPENLTGDAYSGTYFECKVEVTKSGIYLRNFFD</sequence>
<feature type="compositionally biased region" description="Basic and acidic residues" evidence="1">
    <location>
        <begin position="15"/>
        <end position="30"/>
    </location>
</feature>
<protein>
    <recommendedName>
        <fullName evidence="3">GYF domain-containing protein</fullName>
    </recommendedName>
</protein>
<keyword evidence="2" id="KW-0812">Transmembrane</keyword>
<dbReference type="AlphaFoldDB" id="A0A9X2U3S0"/>
<feature type="region of interest" description="Disordered" evidence="1">
    <location>
        <begin position="1"/>
        <end position="39"/>
    </location>
</feature>
<feature type="transmembrane region" description="Helical" evidence="2">
    <location>
        <begin position="141"/>
        <end position="160"/>
    </location>
</feature>